<dbReference type="OrthoDB" id="1357937at2"/>
<organism evidence="1 2">
    <name type="scientific">Flavobacterium tibetense</name>
    <dbReference type="NCBI Taxonomy" id="2233533"/>
    <lineage>
        <taxon>Bacteria</taxon>
        <taxon>Pseudomonadati</taxon>
        <taxon>Bacteroidota</taxon>
        <taxon>Flavobacteriia</taxon>
        <taxon>Flavobacteriales</taxon>
        <taxon>Flavobacteriaceae</taxon>
        <taxon>Flavobacterium</taxon>
    </lineage>
</organism>
<evidence type="ECO:0000313" key="1">
    <source>
        <dbReference type="EMBL" id="RBA29430.1"/>
    </source>
</evidence>
<dbReference type="InterPro" id="IPR019660">
    <property type="entry name" value="Put_sensory_transdc_reg_YbjN"/>
</dbReference>
<dbReference type="Proteomes" id="UP000253319">
    <property type="component" value="Unassembled WGS sequence"/>
</dbReference>
<protein>
    <recommendedName>
        <fullName evidence="3">YbjN domain-containing protein</fullName>
    </recommendedName>
</protein>
<name>A0A365P4E3_9FLAO</name>
<evidence type="ECO:0008006" key="3">
    <source>
        <dbReference type="Google" id="ProtNLM"/>
    </source>
</evidence>
<evidence type="ECO:0000313" key="2">
    <source>
        <dbReference type="Proteomes" id="UP000253319"/>
    </source>
</evidence>
<accession>A0A365P4E3</accession>
<keyword evidence="2" id="KW-1185">Reference proteome</keyword>
<dbReference type="AlphaFoldDB" id="A0A365P4E3"/>
<comment type="caution">
    <text evidence="1">The sequence shown here is derived from an EMBL/GenBank/DDBJ whole genome shotgun (WGS) entry which is preliminary data.</text>
</comment>
<reference evidence="1 2" key="1">
    <citation type="submission" date="2018-06" db="EMBL/GenBank/DDBJ databases">
        <title>Flavobacterium tibetense sp. nov., isolated from a wetland YonghuCo on Tibetan Plateau.</title>
        <authorList>
            <person name="Xing P."/>
            <person name="Phurbu D."/>
            <person name="Lu H."/>
        </authorList>
    </citation>
    <scope>NUCLEOTIDE SEQUENCE [LARGE SCALE GENOMIC DNA]</scope>
    <source>
        <strain evidence="1 2">YH5</strain>
    </source>
</reference>
<dbReference type="EMBL" id="QLST01000002">
    <property type="protein sequence ID" value="RBA29430.1"/>
    <property type="molecule type" value="Genomic_DNA"/>
</dbReference>
<gene>
    <name evidence="1" type="ORF">DPN68_01940</name>
</gene>
<sequence length="159" mass="18504">MKKLNFTSVFYLFAFLFVTSFGYSQRMINANEVTSQFLKETFDNAFIEVTEVKDTYIKVKDVFNMYLDIDKNQRYVAISSTYNLVDGTSPAKALALMNKINAEVALIKVYYNQNSNSITYYYYFWTDGGFTQKSLISAFRLYKSALTLTLEKDTERLIK</sequence>
<dbReference type="RefSeq" id="WP_113987913.1">
    <property type="nucleotide sequence ID" value="NZ_QLST01000002.1"/>
</dbReference>
<proteinExistence type="predicted"/>
<dbReference type="Pfam" id="PF10722">
    <property type="entry name" value="YbjN"/>
    <property type="match status" value="1"/>
</dbReference>